<evidence type="ECO:0000313" key="2">
    <source>
        <dbReference type="Proteomes" id="UP000014204"/>
    </source>
</evidence>
<accession>R9L254</accession>
<dbReference type="RefSeq" id="WP_016308411.1">
    <property type="nucleotide sequence ID" value="NZ_KE159646.1"/>
</dbReference>
<keyword evidence="2" id="KW-1185">Reference proteome</keyword>
<comment type="caution">
    <text evidence="1">The sequence shown here is derived from an EMBL/GenBank/DDBJ whole genome shotgun (WGS) entry which is preliminary data.</text>
</comment>
<dbReference type="eggNOG" id="COG0438">
    <property type="taxonomic scope" value="Bacteria"/>
</dbReference>
<evidence type="ECO:0000313" key="1">
    <source>
        <dbReference type="EMBL" id="EOS52879.1"/>
    </source>
</evidence>
<organism evidence="1 2">
    <name type="scientific">Adlercreutzia caecimuris B7</name>
    <dbReference type="NCBI Taxonomy" id="1235794"/>
    <lineage>
        <taxon>Bacteria</taxon>
        <taxon>Bacillati</taxon>
        <taxon>Actinomycetota</taxon>
        <taxon>Coriobacteriia</taxon>
        <taxon>Eggerthellales</taxon>
        <taxon>Eggerthellaceae</taxon>
        <taxon>Adlercreutzia</taxon>
    </lineage>
</organism>
<dbReference type="PATRIC" id="fig|1235794.3.peg.163"/>
<protein>
    <recommendedName>
        <fullName evidence="3">Glycosyl transferase family 1 domain-containing protein</fullName>
    </recommendedName>
</protein>
<dbReference type="PANTHER" id="PTHR12526:SF630">
    <property type="entry name" value="GLYCOSYLTRANSFERASE"/>
    <property type="match status" value="1"/>
</dbReference>
<dbReference type="GeneID" id="82189822"/>
<name>R9L254_9ACTN</name>
<dbReference type="Proteomes" id="UP000014204">
    <property type="component" value="Unassembled WGS sequence"/>
</dbReference>
<sequence>MEAKEVFLVGSSAEELAVAMRSDAIDGIIKDFGTKITSILLTNGATGVSNGLWNFADFERAFRWQSFMYYSKSPRIEKGDYPYAVFCEDLSTLRETVDAWSSLRLFSNYSAKNTVAAKTTTFFDFYGLNGYCGGAERYLVDLDNILRETGRGVSLDIYQQSLVPFFRRFGAANVIGLGNLTSDDTGAPQLWTAESVNGNAARFEQMAGVRSQAYIYSSFYECQSADLRPALGISHGVFWDSPHTTEEQRKRVLDRARMCAEIVSVDTNTCNWLQTVDFNFAINNCTFVPNYVDTEEFYPRDGYLEPSDRIRIVFPRRLYAPRGLDLVLEVLDSVLEAHQNVEFHFVGRGEADDLARIDKFVSEYSGRVFRYEKMPDEMPEVYRMADISLIPTVNSEGTSLSCLEALSSGNLVIATRVGGLVDLVFNNYNGLLVDPRSEALLGALEYAIDNLPLMSRVRKKAVEVAEAFSKRRWKENWLRVLDGMGLGEGQNCDELELVEVILPSDFVPTEAACDLIRSELCKGALVYVKTSSLKESLRLQEEYGGNLLQFLPADTPSVAPVARTYILNQDGVMS</sequence>
<dbReference type="CDD" id="cd03801">
    <property type="entry name" value="GT4_PimA-like"/>
    <property type="match status" value="1"/>
</dbReference>
<dbReference type="EMBL" id="ASSY01000002">
    <property type="protein sequence ID" value="EOS52879.1"/>
    <property type="molecule type" value="Genomic_DNA"/>
</dbReference>
<dbReference type="STRING" id="1235794.C811_00162"/>
<gene>
    <name evidence="1" type="ORF">C811_00162</name>
</gene>
<evidence type="ECO:0008006" key="3">
    <source>
        <dbReference type="Google" id="ProtNLM"/>
    </source>
</evidence>
<dbReference type="AlphaFoldDB" id="R9L254"/>
<dbReference type="OrthoDB" id="9790710at2"/>
<dbReference type="Pfam" id="PF13692">
    <property type="entry name" value="Glyco_trans_1_4"/>
    <property type="match status" value="1"/>
</dbReference>
<proteinExistence type="predicted"/>
<dbReference type="GO" id="GO:0016757">
    <property type="term" value="F:glycosyltransferase activity"/>
    <property type="evidence" value="ECO:0007669"/>
    <property type="project" value="InterPro"/>
</dbReference>
<dbReference type="PANTHER" id="PTHR12526">
    <property type="entry name" value="GLYCOSYLTRANSFERASE"/>
    <property type="match status" value="1"/>
</dbReference>
<dbReference type="Gene3D" id="3.40.50.2000">
    <property type="entry name" value="Glycogen Phosphorylase B"/>
    <property type="match status" value="2"/>
</dbReference>
<dbReference type="HOGENOM" id="CLU_474684_0_0_11"/>
<reference evidence="1 2" key="1">
    <citation type="submission" date="2013-04" db="EMBL/GenBank/DDBJ databases">
        <title>The Genome Sequence of Enterorhabdus caecimuris B7.</title>
        <authorList>
            <consortium name="The Broad Institute Genomics Platform"/>
            <consortium name="The Broad Institute Genome Sequencing Center for Infectious Disease"/>
            <person name="Earl A."/>
            <person name="Xavier R."/>
            <person name="Elson C."/>
            <person name="Duck W."/>
            <person name="Walker B."/>
            <person name="Young S."/>
            <person name="Zeng Q."/>
            <person name="Gargeya S."/>
            <person name="Fitzgerald M."/>
            <person name="Haas B."/>
            <person name="Abouelleil A."/>
            <person name="Allen A.W."/>
            <person name="Alvarado L."/>
            <person name="Arachchi H.M."/>
            <person name="Berlin A.M."/>
            <person name="Chapman S.B."/>
            <person name="Gainer-Dewar J."/>
            <person name="Goldberg J."/>
            <person name="Griggs A."/>
            <person name="Gujja S."/>
            <person name="Hansen M."/>
            <person name="Howarth C."/>
            <person name="Imamovic A."/>
            <person name="Ireland A."/>
            <person name="Larimer J."/>
            <person name="McCowan C."/>
            <person name="Murphy C."/>
            <person name="Pearson M."/>
            <person name="Poon T.W."/>
            <person name="Priest M."/>
            <person name="Roberts A."/>
            <person name="Saif S."/>
            <person name="Shea T."/>
            <person name="Sisk P."/>
            <person name="Sykes S."/>
            <person name="Wortman J."/>
            <person name="Nusbaum C."/>
            <person name="Birren B."/>
        </authorList>
    </citation>
    <scope>NUCLEOTIDE SEQUENCE [LARGE SCALE GENOMIC DNA]</scope>
    <source>
        <strain evidence="1 2">B7</strain>
    </source>
</reference>
<dbReference type="SUPFAM" id="SSF53756">
    <property type="entry name" value="UDP-Glycosyltransferase/glycogen phosphorylase"/>
    <property type="match status" value="1"/>
</dbReference>